<dbReference type="InterPro" id="IPR009057">
    <property type="entry name" value="Homeodomain-like_sf"/>
</dbReference>
<feature type="compositionally biased region" description="Low complexity" evidence="1">
    <location>
        <begin position="166"/>
        <end position="177"/>
    </location>
</feature>
<dbReference type="SMART" id="SM00717">
    <property type="entry name" value="SANT"/>
    <property type="match status" value="3"/>
</dbReference>
<dbReference type="CDD" id="cd00167">
    <property type="entry name" value="SANT"/>
    <property type="match status" value="2"/>
</dbReference>
<gene>
    <name evidence="4" type="ORF">INT45_005057</name>
</gene>
<dbReference type="PROSITE" id="PS50090">
    <property type="entry name" value="MYB_LIKE"/>
    <property type="match status" value="2"/>
</dbReference>
<evidence type="ECO:0000259" key="2">
    <source>
        <dbReference type="PROSITE" id="PS50090"/>
    </source>
</evidence>
<dbReference type="Gene3D" id="1.10.10.60">
    <property type="entry name" value="Homeodomain-like"/>
    <property type="match status" value="2"/>
</dbReference>
<dbReference type="PROSITE" id="PS51294">
    <property type="entry name" value="HTH_MYB"/>
    <property type="match status" value="1"/>
</dbReference>
<feature type="region of interest" description="Disordered" evidence="1">
    <location>
        <begin position="102"/>
        <end position="177"/>
    </location>
</feature>
<dbReference type="Pfam" id="PF13921">
    <property type="entry name" value="Myb_DNA-bind_6"/>
    <property type="match status" value="1"/>
</dbReference>
<protein>
    <submittedName>
        <fullName evidence="4">Uncharacterized protein</fullName>
    </submittedName>
</protein>
<evidence type="ECO:0000259" key="3">
    <source>
        <dbReference type="PROSITE" id="PS51294"/>
    </source>
</evidence>
<dbReference type="EMBL" id="JAEPRB010000015">
    <property type="protein sequence ID" value="KAG2226571.1"/>
    <property type="molecule type" value="Genomic_DNA"/>
</dbReference>
<sequence length="243" mass="27308">MAAPWTEKEINALVKIKEVHPHSSWEYVSKKIGSMHSPDACRRRYAPFAPKLTSVWSLPERRQLAKMIHYEPPPLWKEIGKYVNHEAEDCKAFYEKHITSKELDRGKREAKAEQNRMTKRRLSAVIIMSKTAAPQEKGKSATSTAGSSADDNNNNSSDHNGGEKSTTTSRSTATATATATATIPVVTTTPATTAITTRKRRFWTEKEVEILITMREQGSDWGDIASHVNRTPGACQSKWRRLR</sequence>
<keyword evidence="5" id="KW-1185">Reference proteome</keyword>
<feature type="compositionally biased region" description="Basic and acidic residues" evidence="1">
    <location>
        <begin position="102"/>
        <end position="116"/>
    </location>
</feature>
<feature type="domain" description="HTH myb-type" evidence="3">
    <location>
        <begin position="197"/>
        <end position="243"/>
    </location>
</feature>
<evidence type="ECO:0000313" key="4">
    <source>
        <dbReference type="EMBL" id="KAG2226571.1"/>
    </source>
</evidence>
<dbReference type="AlphaFoldDB" id="A0A8H7SCD8"/>
<evidence type="ECO:0000313" key="5">
    <source>
        <dbReference type="Proteomes" id="UP000646827"/>
    </source>
</evidence>
<name>A0A8H7SCD8_9FUNG</name>
<evidence type="ECO:0000256" key="1">
    <source>
        <dbReference type="SAM" id="MobiDB-lite"/>
    </source>
</evidence>
<feature type="domain" description="Myb-like" evidence="2">
    <location>
        <begin position="195"/>
        <end position="243"/>
    </location>
</feature>
<dbReference type="Proteomes" id="UP000646827">
    <property type="component" value="Unassembled WGS sequence"/>
</dbReference>
<proteinExistence type="predicted"/>
<comment type="caution">
    <text evidence="4">The sequence shown here is derived from an EMBL/GenBank/DDBJ whole genome shotgun (WGS) entry which is preliminary data.</text>
</comment>
<reference evidence="4 5" key="1">
    <citation type="submission" date="2020-12" db="EMBL/GenBank/DDBJ databases">
        <title>Metabolic potential, ecology and presence of endohyphal bacteria is reflected in genomic diversity of Mucoromycotina.</title>
        <authorList>
            <person name="Muszewska A."/>
            <person name="Okrasinska A."/>
            <person name="Steczkiewicz K."/>
            <person name="Drgas O."/>
            <person name="Orlowska M."/>
            <person name="Perlinska-Lenart U."/>
            <person name="Aleksandrzak-Piekarczyk T."/>
            <person name="Szatraj K."/>
            <person name="Zielenkiewicz U."/>
            <person name="Pilsyk S."/>
            <person name="Malc E."/>
            <person name="Mieczkowski P."/>
            <person name="Kruszewska J.S."/>
            <person name="Biernat P."/>
            <person name="Pawlowska J."/>
        </authorList>
    </citation>
    <scope>NUCLEOTIDE SEQUENCE [LARGE SCALE GENOMIC DNA]</scope>
    <source>
        <strain evidence="4 5">CBS 142.35</strain>
    </source>
</reference>
<feature type="compositionally biased region" description="Low complexity" evidence="1">
    <location>
        <begin position="140"/>
        <end position="159"/>
    </location>
</feature>
<organism evidence="4 5">
    <name type="scientific">Circinella minor</name>
    <dbReference type="NCBI Taxonomy" id="1195481"/>
    <lineage>
        <taxon>Eukaryota</taxon>
        <taxon>Fungi</taxon>
        <taxon>Fungi incertae sedis</taxon>
        <taxon>Mucoromycota</taxon>
        <taxon>Mucoromycotina</taxon>
        <taxon>Mucoromycetes</taxon>
        <taxon>Mucorales</taxon>
        <taxon>Lichtheimiaceae</taxon>
        <taxon>Circinella</taxon>
    </lineage>
</organism>
<dbReference type="OrthoDB" id="2143914at2759"/>
<feature type="domain" description="Myb-like" evidence="2">
    <location>
        <begin position="1"/>
        <end position="49"/>
    </location>
</feature>
<dbReference type="InterPro" id="IPR001005">
    <property type="entry name" value="SANT/Myb"/>
</dbReference>
<dbReference type="SUPFAM" id="SSF46689">
    <property type="entry name" value="Homeodomain-like"/>
    <property type="match status" value="2"/>
</dbReference>
<dbReference type="InterPro" id="IPR017930">
    <property type="entry name" value="Myb_dom"/>
</dbReference>
<accession>A0A8H7SCD8</accession>